<dbReference type="Proteomes" id="UP000184109">
    <property type="component" value="Unassembled WGS sequence"/>
</dbReference>
<dbReference type="AlphaFoldDB" id="A0A1M5U3G9"/>
<reference evidence="2" key="1">
    <citation type="submission" date="2016-11" db="EMBL/GenBank/DDBJ databases">
        <authorList>
            <person name="Varghese N."/>
            <person name="Submissions S."/>
        </authorList>
    </citation>
    <scope>NUCLEOTIDE SEQUENCE [LARGE SCALE GENOMIC DNA]</scope>
    <source>
        <strain evidence="2">DSM 100572</strain>
    </source>
</reference>
<gene>
    <name evidence="1" type="ORF">SAMN05444281_1010</name>
</gene>
<sequence length="57" mass="6815">MLLHRLKYGKNTYVDRFWLSGCYSKSEINQIYDEYIASNKIDSYVKIQTETESNLPF</sequence>
<name>A0A1M5U3G9_9FLAO</name>
<evidence type="ECO:0000313" key="1">
    <source>
        <dbReference type="EMBL" id="SHH57498.1"/>
    </source>
</evidence>
<organism evidence="1 2">
    <name type="scientific">Wenyingzhuangia marina</name>
    <dbReference type="NCBI Taxonomy" id="1195760"/>
    <lineage>
        <taxon>Bacteria</taxon>
        <taxon>Pseudomonadati</taxon>
        <taxon>Bacteroidota</taxon>
        <taxon>Flavobacteriia</taxon>
        <taxon>Flavobacteriales</taxon>
        <taxon>Flavobacteriaceae</taxon>
        <taxon>Wenyingzhuangia</taxon>
    </lineage>
</organism>
<dbReference type="EMBL" id="FQXQ01000002">
    <property type="protein sequence ID" value="SHH57498.1"/>
    <property type="molecule type" value="Genomic_DNA"/>
</dbReference>
<proteinExistence type="predicted"/>
<accession>A0A1M5U3G9</accession>
<evidence type="ECO:0000313" key="2">
    <source>
        <dbReference type="Proteomes" id="UP000184109"/>
    </source>
</evidence>
<protein>
    <submittedName>
        <fullName evidence="1">Uncharacterized protein</fullName>
    </submittedName>
</protein>
<keyword evidence="2" id="KW-1185">Reference proteome</keyword>